<dbReference type="FunFam" id="3.90.930.12:FF:000004">
    <property type="entry name" value="60S ribosomal protein L9"/>
    <property type="match status" value="1"/>
</dbReference>
<accession>A0A7L9FEE0</accession>
<dbReference type="HAMAP" id="MF_01365_A">
    <property type="entry name" value="Ribosomal_uL6_A"/>
    <property type="match status" value="1"/>
</dbReference>
<dbReference type="Pfam" id="PF00347">
    <property type="entry name" value="Ribosomal_L6"/>
    <property type="match status" value="2"/>
</dbReference>
<evidence type="ECO:0000256" key="2">
    <source>
        <dbReference type="ARBA" id="ARBA00022884"/>
    </source>
</evidence>
<dbReference type="Gene3D" id="3.90.930.12">
    <property type="entry name" value="Ribosomal protein L6, alpha-beta domain"/>
    <property type="match status" value="2"/>
</dbReference>
<dbReference type="FunFam" id="3.90.930.12:FF:000008">
    <property type="entry name" value="50S ribosomal protein L6"/>
    <property type="match status" value="1"/>
</dbReference>
<dbReference type="InterPro" id="IPR036789">
    <property type="entry name" value="Ribosomal_uL6-like_a/b-dom_sf"/>
</dbReference>
<comment type="function">
    <text evidence="5">This protein binds to the 23S rRNA, and is important in its secondary structure. It is located near the subunit interface in the base of the L7/L12 stalk, and near the tRNA binding site of the peptidyltransferase center.</text>
</comment>
<dbReference type="SUPFAM" id="SSF56053">
    <property type="entry name" value="Ribosomal protein L6"/>
    <property type="match status" value="2"/>
</dbReference>
<dbReference type="AlphaFoldDB" id="A0A7L9FEE0"/>
<dbReference type="PANTHER" id="PTHR11655">
    <property type="entry name" value="60S/50S RIBOSOMAL PROTEIN L6/L9"/>
    <property type="match status" value="1"/>
</dbReference>
<dbReference type="GO" id="GO:0002181">
    <property type="term" value="P:cytoplasmic translation"/>
    <property type="evidence" value="ECO:0007669"/>
    <property type="project" value="TreeGrafter"/>
</dbReference>
<dbReference type="Proteomes" id="UP000594121">
    <property type="component" value="Chromosome"/>
</dbReference>
<keyword evidence="2 5" id="KW-0694">RNA-binding</keyword>
<dbReference type="GeneID" id="59149128"/>
<feature type="domain" description="Large ribosomal subunit protein uL6 alpha-beta" evidence="6">
    <location>
        <begin position="98"/>
        <end position="161"/>
    </location>
</feature>
<name>A0A7L9FEE0_9CREN</name>
<evidence type="ECO:0000256" key="3">
    <source>
        <dbReference type="ARBA" id="ARBA00022980"/>
    </source>
</evidence>
<dbReference type="RefSeq" id="WP_192818030.1">
    <property type="nucleotide sequence ID" value="NZ_CP062310.1"/>
</dbReference>
<feature type="domain" description="Large ribosomal subunit protein uL6 alpha-beta" evidence="6">
    <location>
        <begin position="13"/>
        <end position="86"/>
    </location>
</feature>
<dbReference type="FunCoup" id="A0A7L9FEE0">
    <property type="interactions" value="141"/>
</dbReference>
<dbReference type="InParanoid" id="A0A7L9FEE0"/>
<organism evidence="7 8">
    <name type="scientific">Infirmifilum lucidum</name>
    <dbReference type="NCBI Taxonomy" id="2776706"/>
    <lineage>
        <taxon>Archaea</taxon>
        <taxon>Thermoproteota</taxon>
        <taxon>Thermoprotei</taxon>
        <taxon>Thermofilales</taxon>
        <taxon>Thermofilaceae</taxon>
        <taxon>Infirmifilum</taxon>
    </lineage>
</organism>
<dbReference type="EMBL" id="CP062310">
    <property type="protein sequence ID" value="QOJ78057.1"/>
    <property type="molecule type" value="Genomic_DNA"/>
</dbReference>
<keyword evidence="4 5" id="KW-0687">Ribonucleoprotein</keyword>
<dbReference type="NCBIfam" id="TIGR03653">
    <property type="entry name" value="uL6_arch"/>
    <property type="match status" value="1"/>
</dbReference>
<comment type="subunit">
    <text evidence="5">Part of the 50S ribosomal subunit.</text>
</comment>
<dbReference type="GO" id="GO:0019843">
    <property type="term" value="F:rRNA binding"/>
    <property type="evidence" value="ECO:0007669"/>
    <property type="project" value="UniProtKB-UniRule"/>
</dbReference>
<dbReference type="InterPro" id="IPR020040">
    <property type="entry name" value="Ribosomal_uL6_a/b-dom"/>
</dbReference>
<dbReference type="GO" id="GO:0022625">
    <property type="term" value="C:cytosolic large ribosomal subunit"/>
    <property type="evidence" value="ECO:0007669"/>
    <property type="project" value="UniProtKB-UniRule"/>
</dbReference>
<evidence type="ECO:0000313" key="7">
    <source>
        <dbReference type="EMBL" id="QOJ78057.1"/>
    </source>
</evidence>
<dbReference type="GO" id="GO:0003735">
    <property type="term" value="F:structural constituent of ribosome"/>
    <property type="evidence" value="ECO:0007669"/>
    <property type="project" value="UniProtKB-UniRule"/>
</dbReference>
<evidence type="ECO:0000259" key="6">
    <source>
        <dbReference type="Pfam" id="PF00347"/>
    </source>
</evidence>
<keyword evidence="1 5" id="KW-0699">rRNA-binding</keyword>
<evidence type="ECO:0000313" key="8">
    <source>
        <dbReference type="Proteomes" id="UP000594121"/>
    </source>
</evidence>
<evidence type="ECO:0000256" key="5">
    <source>
        <dbReference type="HAMAP-Rule" id="MF_01365"/>
    </source>
</evidence>
<dbReference type="InterPro" id="IPR019907">
    <property type="entry name" value="Ribosomal_uL6_arc"/>
</dbReference>
<dbReference type="InterPro" id="IPR000702">
    <property type="entry name" value="Ribosomal_uL6-like"/>
</dbReference>
<sequence>MVKVFHVEERVKIPDGVKVSIDRKKVSVEGPLGRVERDFSYAKRIELSIEDNSVKVETYLANKREYSLVKTIASHINNMITGVTKGFRYKMKIVYAHFPMTLKVDKDKVIIENFLGERGKRYAEILPGVKVRVEKDDVVVEGVDKEAVAQTAANIYHATRLTGDRRPSPHGREGTGPGILDGIYLYAVEHLKE</sequence>
<gene>
    <name evidence="5" type="primary">rpl6</name>
    <name evidence="7" type="ORF">IG193_04490</name>
</gene>
<dbReference type="PANTHER" id="PTHR11655:SF16">
    <property type="entry name" value="60S RIBOSOMAL PROTEIN L9"/>
    <property type="match status" value="1"/>
</dbReference>
<keyword evidence="3 5" id="KW-0689">Ribosomal protein</keyword>
<dbReference type="KEGG" id="thel:IG193_04490"/>
<protein>
    <recommendedName>
        <fullName evidence="5">Large ribosomal subunit protein uL6</fullName>
    </recommendedName>
</protein>
<evidence type="ECO:0000256" key="1">
    <source>
        <dbReference type="ARBA" id="ARBA00022730"/>
    </source>
</evidence>
<dbReference type="NCBIfam" id="NF004037">
    <property type="entry name" value="PRK05518.1"/>
    <property type="match status" value="1"/>
</dbReference>
<evidence type="ECO:0000256" key="4">
    <source>
        <dbReference type="ARBA" id="ARBA00023274"/>
    </source>
</evidence>
<dbReference type="PIRSF" id="PIRSF002162">
    <property type="entry name" value="Ribosomal_L6"/>
    <property type="match status" value="1"/>
</dbReference>
<keyword evidence="8" id="KW-1185">Reference proteome</keyword>
<comment type="similarity">
    <text evidence="5">Belongs to the universal ribosomal protein uL6 family.</text>
</comment>
<proteinExistence type="inferred from homology"/>
<reference evidence="7 8" key="1">
    <citation type="submission" date="2020-10" db="EMBL/GenBank/DDBJ databases">
        <title>Thermofilum lucidum 3507LT sp. nov. a novel member of Thermofilaceae family isolated from Chile hot spring, and proposal of description order Thermofilales.</title>
        <authorList>
            <person name="Zayulina K.S."/>
            <person name="Elcheninov A.G."/>
            <person name="Toshchakov S.V."/>
            <person name="Kublanov I.V."/>
        </authorList>
    </citation>
    <scope>NUCLEOTIDE SEQUENCE [LARGE SCALE GENOMIC DNA]</scope>
    <source>
        <strain evidence="7 8">3507LT</strain>
    </source>
</reference>